<protein>
    <submittedName>
        <fullName evidence="1">Uncharacterized protein</fullName>
    </submittedName>
</protein>
<reference evidence="1" key="1">
    <citation type="journal article" date="2021" name="New Phytol.">
        <title>Evolutionary innovations through gain and loss of genes in the ectomycorrhizal Boletales.</title>
        <authorList>
            <person name="Wu G."/>
            <person name="Miyauchi S."/>
            <person name="Morin E."/>
            <person name="Kuo A."/>
            <person name="Drula E."/>
            <person name="Varga T."/>
            <person name="Kohler A."/>
            <person name="Feng B."/>
            <person name="Cao Y."/>
            <person name="Lipzen A."/>
            <person name="Daum C."/>
            <person name="Hundley H."/>
            <person name="Pangilinan J."/>
            <person name="Johnson J."/>
            <person name="Barry K."/>
            <person name="LaButti K."/>
            <person name="Ng V."/>
            <person name="Ahrendt S."/>
            <person name="Min B."/>
            <person name="Choi I.G."/>
            <person name="Park H."/>
            <person name="Plett J.M."/>
            <person name="Magnuson J."/>
            <person name="Spatafora J.W."/>
            <person name="Nagy L.G."/>
            <person name="Henrissat B."/>
            <person name="Grigoriev I.V."/>
            <person name="Yang Z.L."/>
            <person name="Xu J."/>
            <person name="Martin F.M."/>
        </authorList>
    </citation>
    <scope>NUCLEOTIDE SEQUENCE</scope>
    <source>
        <strain evidence="1">KKN 215</strain>
    </source>
</reference>
<accession>A0A8K0UF61</accession>
<evidence type="ECO:0000313" key="1">
    <source>
        <dbReference type="EMBL" id="KAH8079418.1"/>
    </source>
</evidence>
<dbReference type="AlphaFoldDB" id="A0A8K0UF61"/>
<gene>
    <name evidence="1" type="ORF">BXZ70DRAFT_648282</name>
</gene>
<sequence length="200" mass="22739">MSSSSQGLDPNDSPQLCPPHHTAAECGIHFTHPHPYTSYTSLSAQLRTVFHFIQSLREWDFELLEGTLSEEFRMEVLPRSLGIPGRGKEEWVRTCREGNVLEPGYRLDIMDINESPGRIWIHATVHARAKTGQSYENEYLLMFRLTTPDEESGTPKILELKEFMDSLYITNFALDVGRRGGGKGAGKVSAFRGRRRWVID</sequence>
<dbReference type="SUPFAM" id="SSF54427">
    <property type="entry name" value="NTF2-like"/>
    <property type="match status" value="1"/>
</dbReference>
<dbReference type="InterPro" id="IPR032710">
    <property type="entry name" value="NTF2-like_dom_sf"/>
</dbReference>
<comment type="caution">
    <text evidence="1">The sequence shown here is derived from an EMBL/GenBank/DDBJ whole genome shotgun (WGS) entry which is preliminary data.</text>
</comment>
<dbReference type="Proteomes" id="UP000813824">
    <property type="component" value="Unassembled WGS sequence"/>
</dbReference>
<name>A0A8K0UF61_9AGAR</name>
<organism evidence="1 2">
    <name type="scientific">Cristinia sonorae</name>
    <dbReference type="NCBI Taxonomy" id="1940300"/>
    <lineage>
        <taxon>Eukaryota</taxon>
        <taxon>Fungi</taxon>
        <taxon>Dikarya</taxon>
        <taxon>Basidiomycota</taxon>
        <taxon>Agaricomycotina</taxon>
        <taxon>Agaricomycetes</taxon>
        <taxon>Agaricomycetidae</taxon>
        <taxon>Agaricales</taxon>
        <taxon>Pleurotineae</taxon>
        <taxon>Stephanosporaceae</taxon>
        <taxon>Cristinia</taxon>
    </lineage>
</organism>
<proteinExistence type="predicted"/>
<evidence type="ECO:0000313" key="2">
    <source>
        <dbReference type="Proteomes" id="UP000813824"/>
    </source>
</evidence>
<keyword evidence="2" id="KW-1185">Reference proteome</keyword>
<dbReference type="OrthoDB" id="3758478at2759"/>
<dbReference type="EMBL" id="JAEVFJ010000056">
    <property type="protein sequence ID" value="KAH8079418.1"/>
    <property type="molecule type" value="Genomic_DNA"/>
</dbReference>
<dbReference type="Gene3D" id="3.10.450.50">
    <property type="match status" value="1"/>
</dbReference>